<accession>A0ABQ0U0L6</accession>
<proteinExistence type="predicted"/>
<dbReference type="RefSeq" id="WP_046080303.1">
    <property type="nucleotide sequence ID" value="NZ_BJUS01000002.1"/>
</dbReference>
<evidence type="ECO:0000313" key="2">
    <source>
        <dbReference type="Proteomes" id="UP000321121"/>
    </source>
</evidence>
<dbReference type="Proteomes" id="UP000321121">
    <property type="component" value="Unassembled WGS sequence"/>
</dbReference>
<protein>
    <submittedName>
        <fullName evidence="1">Uncharacterized protein</fullName>
    </submittedName>
</protein>
<sequence length="177" mass="20055">MWKRLFGKPPIRVWVIKQVDGDLLHLCGEGRITPEGKRARDDMLSALKRGEYQGPVEMIDNGLVLNARLFAALLPDDAFRLDADGIAHWQGQRWHVSKVPQRCWTYDGPLVAHTMTHGDFDLVSSEDVSGIRQRANSDAQSDGRHLQFGAADELEGEAEFAARWQRRRQTEEPDGDH</sequence>
<name>A0ABQ0U0L6_9GAMM</name>
<dbReference type="EMBL" id="BJUS01000002">
    <property type="protein sequence ID" value="GEK71865.1"/>
    <property type="molecule type" value="Genomic_DNA"/>
</dbReference>
<comment type="caution">
    <text evidence="1">The sequence shown here is derived from an EMBL/GenBank/DDBJ whole genome shotgun (WGS) entry which is preliminary data.</text>
</comment>
<gene>
    <name evidence="1" type="ORF">HHA04nite_04090</name>
</gene>
<reference evidence="1 2" key="1">
    <citation type="submission" date="2019-07" db="EMBL/GenBank/DDBJ databases">
        <title>Whole genome shotgun sequence of Halomonas halophila NBRC 102604.</title>
        <authorList>
            <person name="Hosoyama A."/>
            <person name="Uohara A."/>
            <person name="Ohji S."/>
            <person name="Ichikawa N."/>
        </authorList>
    </citation>
    <scope>NUCLEOTIDE SEQUENCE [LARGE SCALE GENOMIC DNA]</scope>
    <source>
        <strain evidence="1 2">NBRC 102604</strain>
    </source>
</reference>
<organism evidence="1 2">
    <name type="scientific">Halomonas halophila</name>
    <dbReference type="NCBI Taxonomy" id="29573"/>
    <lineage>
        <taxon>Bacteria</taxon>
        <taxon>Pseudomonadati</taxon>
        <taxon>Pseudomonadota</taxon>
        <taxon>Gammaproteobacteria</taxon>
        <taxon>Oceanospirillales</taxon>
        <taxon>Halomonadaceae</taxon>
        <taxon>Halomonas</taxon>
    </lineage>
</organism>
<evidence type="ECO:0000313" key="1">
    <source>
        <dbReference type="EMBL" id="GEK71865.1"/>
    </source>
</evidence>
<keyword evidence="2" id="KW-1185">Reference proteome</keyword>